<accession>A0AAF0UJA4</accession>
<keyword evidence="4" id="KW-1185">Reference proteome</keyword>
<dbReference type="EMBL" id="CP133620">
    <property type="protein sequence ID" value="WMV47242.1"/>
    <property type="molecule type" value="Genomic_DNA"/>
</dbReference>
<proteinExistence type="predicted"/>
<feature type="compositionally biased region" description="Polar residues" evidence="1">
    <location>
        <begin position="432"/>
        <end position="445"/>
    </location>
</feature>
<dbReference type="Proteomes" id="UP001234989">
    <property type="component" value="Chromosome 9"/>
</dbReference>
<dbReference type="InterPro" id="IPR025558">
    <property type="entry name" value="DUF4283"/>
</dbReference>
<feature type="compositionally biased region" description="Acidic residues" evidence="1">
    <location>
        <begin position="214"/>
        <end position="223"/>
    </location>
</feature>
<feature type="region of interest" description="Disordered" evidence="1">
    <location>
        <begin position="315"/>
        <end position="367"/>
    </location>
</feature>
<feature type="compositionally biased region" description="Basic and acidic residues" evidence="1">
    <location>
        <begin position="353"/>
        <end position="367"/>
    </location>
</feature>
<gene>
    <name evidence="3" type="ORF">MTR67_040627</name>
</gene>
<feature type="region of interest" description="Disordered" evidence="1">
    <location>
        <begin position="430"/>
        <end position="451"/>
    </location>
</feature>
<dbReference type="Pfam" id="PF14111">
    <property type="entry name" value="DUF4283"/>
    <property type="match status" value="1"/>
</dbReference>
<evidence type="ECO:0000313" key="4">
    <source>
        <dbReference type="Proteomes" id="UP001234989"/>
    </source>
</evidence>
<evidence type="ECO:0000313" key="3">
    <source>
        <dbReference type="EMBL" id="WMV47242.1"/>
    </source>
</evidence>
<sequence>MNVLENLQYAVIGKFSYGWPQLEELRKLIPSQCQIKGTCQIGLLRNKHVLIRLELFEDFVNIMAKPSYYITDREGFTYPMRPLIYDEKFKVTEETTQAMAWISFPDLWPTFFRKESLFSLAAAIGKPIQLDNATINKTRPSCARVKVQVDLLGELPTMVELEITDPIKNTSRVEKVRVIYDMLPKYCKKCRLQSHNEEECRILHPELRKKTPTDEENGIDNEVDPQQPQRAQGRSNRQWISTNKKFPRNSNNSGDGSRREIEKEEVTSSNSFNVLTEGNNEHEIEVEENILTDKGVHESTKGWVCNTFNKLIDGHEQRTSRQTTTNMKGRDEQQNQSHAYNTGESTSNTKSPALKEHTVVNKNELKNDKTYANLQNFPKEDDVGHHGENQSVVLWTKGVTTGEVFPSPLQIECADGTKFSEQQGLLALPYCEQSNESPRNQNRELSTQEDT</sequence>
<protein>
    <recommendedName>
        <fullName evidence="2">DUF4283 domain-containing protein</fullName>
    </recommendedName>
</protein>
<feature type="compositionally biased region" description="Polar residues" evidence="1">
    <location>
        <begin position="267"/>
        <end position="276"/>
    </location>
</feature>
<feature type="domain" description="DUF4283" evidence="2">
    <location>
        <begin position="5"/>
        <end position="93"/>
    </location>
</feature>
<dbReference type="InterPro" id="IPR040256">
    <property type="entry name" value="At4g02000-like"/>
</dbReference>
<feature type="region of interest" description="Disordered" evidence="1">
    <location>
        <begin position="207"/>
        <end position="280"/>
    </location>
</feature>
<feature type="compositionally biased region" description="Polar residues" evidence="1">
    <location>
        <begin position="334"/>
        <end position="351"/>
    </location>
</feature>
<organism evidence="3 4">
    <name type="scientific">Solanum verrucosum</name>
    <dbReference type="NCBI Taxonomy" id="315347"/>
    <lineage>
        <taxon>Eukaryota</taxon>
        <taxon>Viridiplantae</taxon>
        <taxon>Streptophyta</taxon>
        <taxon>Embryophyta</taxon>
        <taxon>Tracheophyta</taxon>
        <taxon>Spermatophyta</taxon>
        <taxon>Magnoliopsida</taxon>
        <taxon>eudicotyledons</taxon>
        <taxon>Gunneridae</taxon>
        <taxon>Pentapetalae</taxon>
        <taxon>asterids</taxon>
        <taxon>lamiids</taxon>
        <taxon>Solanales</taxon>
        <taxon>Solanaceae</taxon>
        <taxon>Solanoideae</taxon>
        <taxon>Solaneae</taxon>
        <taxon>Solanum</taxon>
    </lineage>
</organism>
<dbReference type="PANTHER" id="PTHR31286:SF79">
    <property type="entry name" value="N-6 ADENINE-SPECIFIC DNA METHYLASE"/>
    <property type="match status" value="1"/>
</dbReference>
<dbReference type="AlphaFoldDB" id="A0AAF0UJA4"/>
<evidence type="ECO:0000259" key="2">
    <source>
        <dbReference type="Pfam" id="PF14111"/>
    </source>
</evidence>
<feature type="compositionally biased region" description="Basic and acidic residues" evidence="1">
    <location>
        <begin position="256"/>
        <end position="266"/>
    </location>
</feature>
<feature type="compositionally biased region" description="Polar residues" evidence="1">
    <location>
        <begin position="224"/>
        <end position="255"/>
    </location>
</feature>
<name>A0AAF0UJA4_SOLVR</name>
<evidence type="ECO:0000256" key="1">
    <source>
        <dbReference type="SAM" id="MobiDB-lite"/>
    </source>
</evidence>
<reference evidence="3" key="1">
    <citation type="submission" date="2023-08" db="EMBL/GenBank/DDBJ databases">
        <title>A de novo genome assembly of Solanum verrucosum Schlechtendal, a Mexican diploid species geographically isolated from the other diploid A-genome species in potato relatives.</title>
        <authorList>
            <person name="Hosaka K."/>
        </authorList>
    </citation>
    <scope>NUCLEOTIDE SEQUENCE</scope>
    <source>
        <tissue evidence="3">Young leaves</tissue>
    </source>
</reference>
<dbReference type="PANTHER" id="PTHR31286">
    <property type="entry name" value="GLYCINE-RICH CELL WALL STRUCTURAL PROTEIN 1.8-LIKE"/>
    <property type="match status" value="1"/>
</dbReference>